<protein>
    <submittedName>
        <fullName evidence="2">Uncharacterized protein</fullName>
    </submittedName>
</protein>
<sequence>MLLIDEDRHEPGYINVPKSSFFSPWEEYILLKHDRMSQSSNVPNTVWVPTADEQVEVLVYRSTRQPYIDPGTRSEWRRPRQVSSAPRVANTDGISENTASLNVQGSSLSPRGEPSSATHYTAEGSNAHISPKATQAVLSREEIVTERLVPPVESVAGPSNPLHKEFKRRSEPRKFFKAGKVRA</sequence>
<evidence type="ECO:0000256" key="1">
    <source>
        <dbReference type="SAM" id="MobiDB-lite"/>
    </source>
</evidence>
<name>A0A9P4QDQ0_9PEZI</name>
<feature type="region of interest" description="Disordered" evidence="1">
    <location>
        <begin position="152"/>
        <end position="183"/>
    </location>
</feature>
<proteinExistence type="predicted"/>
<feature type="compositionally biased region" description="Polar residues" evidence="1">
    <location>
        <begin position="92"/>
        <end position="122"/>
    </location>
</feature>
<evidence type="ECO:0000313" key="2">
    <source>
        <dbReference type="EMBL" id="KAF2725342.1"/>
    </source>
</evidence>
<evidence type="ECO:0000313" key="3">
    <source>
        <dbReference type="Proteomes" id="UP000799441"/>
    </source>
</evidence>
<accession>A0A9P4QDQ0</accession>
<feature type="compositionally biased region" description="Basic and acidic residues" evidence="1">
    <location>
        <begin position="162"/>
        <end position="174"/>
    </location>
</feature>
<gene>
    <name evidence="2" type="ORF">K431DRAFT_100996</name>
</gene>
<comment type="caution">
    <text evidence="2">The sequence shown here is derived from an EMBL/GenBank/DDBJ whole genome shotgun (WGS) entry which is preliminary data.</text>
</comment>
<feature type="region of interest" description="Disordered" evidence="1">
    <location>
        <begin position="69"/>
        <end position="122"/>
    </location>
</feature>
<organism evidence="2 3">
    <name type="scientific">Polychaeton citri CBS 116435</name>
    <dbReference type="NCBI Taxonomy" id="1314669"/>
    <lineage>
        <taxon>Eukaryota</taxon>
        <taxon>Fungi</taxon>
        <taxon>Dikarya</taxon>
        <taxon>Ascomycota</taxon>
        <taxon>Pezizomycotina</taxon>
        <taxon>Dothideomycetes</taxon>
        <taxon>Dothideomycetidae</taxon>
        <taxon>Capnodiales</taxon>
        <taxon>Capnodiaceae</taxon>
        <taxon>Polychaeton</taxon>
    </lineage>
</organism>
<dbReference type="EMBL" id="MU003768">
    <property type="protein sequence ID" value="KAF2725342.1"/>
    <property type="molecule type" value="Genomic_DNA"/>
</dbReference>
<dbReference type="Proteomes" id="UP000799441">
    <property type="component" value="Unassembled WGS sequence"/>
</dbReference>
<dbReference type="AlphaFoldDB" id="A0A9P4QDQ0"/>
<reference evidence="2" key="1">
    <citation type="journal article" date="2020" name="Stud. Mycol.">
        <title>101 Dothideomycetes genomes: a test case for predicting lifestyles and emergence of pathogens.</title>
        <authorList>
            <person name="Haridas S."/>
            <person name="Albert R."/>
            <person name="Binder M."/>
            <person name="Bloem J."/>
            <person name="Labutti K."/>
            <person name="Salamov A."/>
            <person name="Andreopoulos B."/>
            <person name="Baker S."/>
            <person name="Barry K."/>
            <person name="Bills G."/>
            <person name="Bluhm B."/>
            <person name="Cannon C."/>
            <person name="Castanera R."/>
            <person name="Culley D."/>
            <person name="Daum C."/>
            <person name="Ezra D."/>
            <person name="Gonzalez J."/>
            <person name="Henrissat B."/>
            <person name="Kuo A."/>
            <person name="Liang C."/>
            <person name="Lipzen A."/>
            <person name="Lutzoni F."/>
            <person name="Magnuson J."/>
            <person name="Mondo S."/>
            <person name="Nolan M."/>
            <person name="Ohm R."/>
            <person name="Pangilinan J."/>
            <person name="Park H.-J."/>
            <person name="Ramirez L."/>
            <person name="Alfaro M."/>
            <person name="Sun H."/>
            <person name="Tritt A."/>
            <person name="Yoshinaga Y."/>
            <person name="Zwiers L.-H."/>
            <person name="Turgeon B."/>
            <person name="Goodwin S."/>
            <person name="Spatafora J."/>
            <person name="Crous P."/>
            <person name="Grigoriev I."/>
        </authorList>
    </citation>
    <scope>NUCLEOTIDE SEQUENCE</scope>
    <source>
        <strain evidence="2">CBS 116435</strain>
    </source>
</reference>
<keyword evidence="3" id="KW-1185">Reference proteome</keyword>